<sequence length="259" mass="26512">MDLNGAAAIISGGASGLGEATARELAAVGATVVIADLNTERGKAIADELGGVFVQTDVSDEASVQAAVDAAVATGKPLRAVINSAGIGWASRTVGRDGAPHDLASYRKVIDINLIGTFNLMRIGAAAMAKTEPADADGARGVVINTSSVAGIEGQTGQVAYSASKGGIIGMTLPAARDLAAIGVRVLTICPGIIDTPIYGKIGDKNAEEFKAKLAAPVPFPKRLGRASEFAHLVRSLVENDYMNGEVIRFDGGIRFQPK</sequence>
<dbReference type="PROSITE" id="PS00061">
    <property type="entry name" value="ADH_SHORT"/>
    <property type="match status" value="1"/>
</dbReference>
<organism evidence="4 5">
    <name type="scientific">Microtetraspora glauca</name>
    <dbReference type="NCBI Taxonomy" id="1996"/>
    <lineage>
        <taxon>Bacteria</taxon>
        <taxon>Bacillati</taxon>
        <taxon>Actinomycetota</taxon>
        <taxon>Actinomycetes</taxon>
        <taxon>Streptosporangiales</taxon>
        <taxon>Streptosporangiaceae</taxon>
        <taxon>Microtetraspora</taxon>
    </lineage>
</organism>
<dbReference type="PRINTS" id="PR00081">
    <property type="entry name" value="GDHRDH"/>
</dbReference>
<accession>A0ABV3G613</accession>
<dbReference type="EMBL" id="JBFALK010000001">
    <property type="protein sequence ID" value="MEV0967068.1"/>
    <property type="molecule type" value="Genomic_DNA"/>
</dbReference>
<dbReference type="Gene3D" id="3.40.50.720">
    <property type="entry name" value="NAD(P)-binding Rossmann-like Domain"/>
    <property type="match status" value="1"/>
</dbReference>
<reference evidence="4 5" key="1">
    <citation type="submission" date="2024-06" db="EMBL/GenBank/DDBJ databases">
        <title>The Natural Products Discovery Center: Release of the First 8490 Sequenced Strains for Exploring Actinobacteria Biosynthetic Diversity.</title>
        <authorList>
            <person name="Kalkreuter E."/>
            <person name="Kautsar S.A."/>
            <person name="Yang D."/>
            <person name="Bader C.D."/>
            <person name="Teijaro C.N."/>
            <person name="Fluegel L."/>
            <person name="Davis C.M."/>
            <person name="Simpson J.R."/>
            <person name="Lauterbach L."/>
            <person name="Steele A.D."/>
            <person name="Gui C."/>
            <person name="Meng S."/>
            <person name="Li G."/>
            <person name="Viehrig K."/>
            <person name="Ye F."/>
            <person name="Su P."/>
            <person name="Kiefer A.F."/>
            <person name="Nichols A."/>
            <person name="Cepeda A.J."/>
            <person name="Yan W."/>
            <person name="Fan B."/>
            <person name="Jiang Y."/>
            <person name="Adhikari A."/>
            <person name="Zheng C.-J."/>
            <person name="Schuster L."/>
            <person name="Cowan T.M."/>
            <person name="Smanski M.J."/>
            <person name="Chevrette M.G."/>
            <person name="De Carvalho L.P.S."/>
            <person name="Shen B."/>
        </authorList>
    </citation>
    <scope>NUCLEOTIDE SEQUENCE [LARGE SCALE GENOMIC DNA]</scope>
    <source>
        <strain evidence="4 5">NPDC050100</strain>
    </source>
</reference>
<dbReference type="InterPro" id="IPR036291">
    <property type="entry name" value="NAD(P)-bd_dom_sf"/>
</dbReference>
<keyword evidence="2" id="KW-0560">Oxidoreductase</keyword>
<proteinExistence type="inferred from homology"/>
<dbReference type="PANTHER" id="PTHR43658:SF8">
    <property type="entry name" value="17-BETA-HYDROXYSTEROID DEHYDROGENASE 14-RELATED"/>
    <property type="match status" value="1"/>
</dbReference>
<dbReference type="PRINTS" id="PR00080">
    <property type="entry name" value="SDRFAMILY"/>
</dbReference>
<evidence type="ECO:0000313" key="5">
    <source>
        <dbReference type="Proteomes" id="UP001551675"/>
    </source>
</evidence>
<evidence type="ECO:0000256" key="3">
    <source>
        <dbReference type="RuleBase" id="RU000363"/>
    </source>
</evidence>
<dbReference type="PANTHER" id="PTHR43658">
    <property type="entry name" value="SHORT-CHAIN DEHYDROGENASE/REDUCTASE"/>
    <property type="match status" value="1"/>
</dbReference>
<dbReference type="InterPro" id="IPR002347">
    <property type="entry name" value="SDR_fam"/>
</dbReference>
<dbReference type="InterPro" id="IPR020904">
    <property type="entry name" value="Sc_DH/Rdtase_CS"/>
</dbReference>
<gene>
    <name evidence="4" type="ORF">AB0I59_00430</name>
</gene>
<name>A0ABV3G613_MICGL</name>
<evidence type="ECO:0000256" key="1">
    <source>
        <dbReference type="ARBA" id="ARBA00006484"/>
    </source>
</evidence>
<dbReference type="RefSeq" id="WP_061253170.1">
    <property type="nucleotide sequence ID" value="NZ_JBFALK010000001.1"/>
</dbReference>
<evidence type="ECO:0000313" key="4">
    <source>
        <dbReference type="EMBL" id="MEV0967068.1"/>
    </source>
</evidence>
<dbReference type="Pfam" id="PF00106">
    <property type="entry name" value="adh_short"/>
    <property type="match status" value="1"/>
</dbReference>
<keyword evidence="5" id="KW-1185">Reference proteome</keyword>
<comment type="caution">
    <text evidence="4">The sequence shown here is derived from an EMBL/GenBank/DDBJ whole genome shotgun (WGS) entry which is preliminary data.</text>
</comment>
<evidence type="ECO:0000256" key="2">
    <source>
        <dbReference type="ARBA" id="ARBA00023002"/>
    </source>
</evidence>
<dbReference type="SUPFAM" id="SSF51735">
    <property type="entry name" value="NAD(P)-binding Rossmann-fold domains"/>
    <property type="match status" value="1"/>
</dbReference>
<protein>
    <submittedName>
        <fullName evidence="4">SDR family NAD(P)-dependent oxidoreductase</fullName>
    </submittedName>
</protein>
<comment type="similarity">
    <text evidence="1 3">Belongs to the short-chain dehydrogenases/reductases (SDR) family.</text>
</comment>
<dbReference type="Proteomes" id="UP001551675">
    <property type="component" value="Unassembled WGS sequence"/>
</dbReference>